<proteinExistence type="predicted"/>
<keyword evidence="2" id="KW-1185">Reference proteome</keyword>
<name>A0ABT4Y8G5_METRE</name>
<dbReference type="EMBL" id="JANEWF010000024">
    <property type="protein sequence ID" value="MDA8485161.1"/>
    <property type="molecule type" value="Genomic_DNA"/>
</dbReference>
<sequence>MLIQGMRGLGDNIYQRAFIRTMAREVWLDTPWPELYRDLPVHCVQPATQLRTQAKNIRRHSGWKSAPAGLRAVKVAYGKEGIVPGMQHCFGVVPADFDLPDFGPSPVEGPYALVRPVTVREEWRADTRNPLPEYVAQAAAEMRRRGYRVVSVADLEPGKEWALDPLPLADIRFHAGELPVEQLLALLQGAAAVIGGIGWIVPATIAAKVPAWIVCGGQGGFNHPDLITHPSMDLAHINFAVPDNFCRCTQKQHACDKRIADYDARFAAWADRLPALV</sequence>
<evidence type="ECO:0000313" key="2">
    <source>
        <dbReference type="Proteomes" id="UP001211689"/>
    </source>
</evidence>
<gene>
    <name evidence="1" type="ORF">NNO07_19005</name>
</gene>
<comment type="caution">
    <text evidence="1">The sequence shown here is derived from an EMBL/GenBank/DDBJ whole genome shotgun (WGS) entry which is preliminary data.</text>
</comment>
<dbReference type="Proteomes" id="UP001211689">
    <property type="component" value="Unassembled WGS sequence"/>
</dbReference>
<dbReference type="Gene3D" id="3.40.50.2000">
    <property type="entry name" value="Glycogen Phosphorylase B"/>
    <property type="match status" value="1"/>
</dbReference>
<protein>
    <recommendedName>
        <fullName evidence="3">Glycosyltransferase family 9 protein</fullName>
    </recommendedName>
</protein>
<organism evidence="1 2">
    <name type="scientific">Metapseudomonas resinovorans</name>
    <name type="common">Pseudomonas resinovorans</name>
    <dbReference type="NCBI Taxonomy" id="53412"/>
    <lineage>
        <taxon>Bacteria</taxon>
        <taxon>Pseudomonadati</taxon>
        <taxon>Pseudomonadota</taxon>
        <taxon>Gammaproteobacteria</taxon>
        <taxon>Pseudomonadales</taxon>
        <taxon>Pseudomonadaceae</taxon>
        <taxon>Metapseudomonas</taxon>
    </lineage>
</organism>
<reference evidence="1 2" key="1">
    <citation type="submission" date="2022-07" db="EMBL/GenBank/DDBJ databases">
        <title>Genome Analysis of Selected Gammaproteobacteria from Nigerian Food snails.</title>
        <authorList>
            <person name="Okafor A.C."/>
        </authorList>
    </citation>
    <scope>NUCLEOTIDE SEQUENCE [LARGE SCALE GENOMIC DNA]</scope>
    <source>
        <strain evidence="1 2">Awg 2</strain>
    </source>
</reference>
<evidence type="ECO:0008006" key="3">
    <source>
        <dbReference type="Google" id="ProtNLM"/>
    </source>
</evidence>
<evidence type="ECO:0000313" key="1">
    <source>
        <dbReference type="EMBL" id="MDA8485161.1"/>
    </source>
</evidence>
<accession>A0ABT4Y8G5</accession>